<keyword evidence="3" id="KW-1185">Reference proteome</keyword>
<sequence>MHQTASEPPLDHQVGHLRSQGRHQAAAELLAADAAEWRTLVAVAGCMPQLSSLRTHARANLADLGALRSLTSLIVGAGIALPEAAESGGEVAPAGGPPATAGLPAAQCAPMYPLPPQLEMMLVDDPCRCPSLLLRSSGSSRPPLPAQLLQQHLAPSAFTPCCETSELHTQVQLQLLETAQTGQQGQGEEGVAAAVQVQGLCGMGRQQQQQQQQEEQQEDGGYPVGSPLPLPRLRCLRIYTDPGSEALLRNVLSSVASELQRRRPNPANLSIVSFE</sequence>
<accession>A0A9W6F6A7</accession>
<feature type="region of interest" description="Disordered" evidence="1">
    <location>
        <begin position="206"/>
        <end position="228"/>
    </location>
</feature>
<name>A0A9W6F6A7_9CHLO</name>
<dbReference type="Proteomes" id="UP001165080">
    <property type="component" value="Unassembled WGS sequence"/>
</dbReference>
<evidence type="ECO:0000256" key="1">
    <source>
        <dbReference type="SAM" id="MobiDB-lite"/>
    </source>
</evidence>
<dbReference type="AlphaFoldDB" id="A0A9W6F6A7"/>
<evidence type="ECO:0000313" key="2">
    <source>
        <dbReference type="EMBL" id="GLC57914.1"/>
    </source>
</evidence>
<comment type="caution">
    <text evidence="2">The sequence shown here is derived from an EMBL/GenBank/DDBJ whole genome shotgun (WGS) entry which is preliminary data.</text>
</comment>
<proteinExistence type="predicted"/>
<evidence type="ECO:0000313" key="3">
    <source>
        <dbReference type="Proteomes" id="UP001165080"/>
    </source>
</evidence>
<organism evidence="2 3">
    <name type="scientific">Pleodorina starrii</name>
    <dbReference type="NCBI Taxonomy" id="330485"/>
    <lineage>
        <taxon>Eukaryota</taxon>
        <taxon>Viridiplantae</taxon>
        <taxon>Chlorophyta</taxon>
        <taxon>core chlorophytes</taxon>
        <taxon>Chlorophyceae</taxon>
        <taxon>CS clade</taxon>
        <taxon>Chlamydomonadales</taxon>
        <taxon>Volvocaceae</taxon>
        <taxon>Pleodorina</taxon>
    </lineage>
</organism>
<dbReference type="EMBL" id="BRXU01000020">
    <property type="protein sequence ID" value="GLC57914.1"/>
    <property type="molecule type" value="Genomic_DNA"/>
</dbReference>
<reference evidence="2 3" key="1">
    <citation type="journal article" date="2023" name="Commun. Biol.">
        <title>Reorganization of the ancestral sex-determining regions during the evolution of trioecy in Pleodorina starrii.</title>
        <authorList>
            <person name="Takahashi K."/>
            <person name="Suzuki S."/>
            <person name="Kawai-Toyooka H."/>
            <person name="Yamamoto K."/>
            <person name="Hamaji T."/>
            <person name="Ootsuki R."/>
            <person name="Yamaguchi H."/>
            <person name="Kawachi M."/>
            <person name="Higashiyama T."/>
            <person name="Nozaki H."/>
        </authorList>
    </citation>
    <scope>NUCLEOTIDE SEQUENCE [LARGE SCALE GENOMIC DNA]</scope>
    <source>
        <strain evidence="2 3">NIES-4479</strain>
    </source>
</reference>
<feature type="region of interest" description="Disordered" evidence="1">
    <location>
        <begin position="1"/>
        <end position="20"/>
    </location>
</feature>
<gene>
    <name evidence="2" type="primary">PLEST010108</name>
    <name evidence="2" type="ORF">PLESTB_001288600</name>
</gene>
<protein>
    <submittedName>
        <fullName evidence="2">Uncharacterized protein</fullName>
    </submittedName>
</protein>